<name>A0ABW4RQ09_9BACL</name>
<accession>A0ABW4RQ09</accession>
<keyword evidence="2" id="KW-1185">Reference proteome</keyword>
<evidence type="ECO:0000313" key="2">
    <source>
        <dbReference type="Proteomes" id="UP001597233"/>
    </source>
</evidence>
<dbReference type="EMBL" id="JBHUEH010000032">
    <property type="protein sequence ID" value="MFD1888417.1"/>
    <property type="molecule type" value="Genomic_DNA"/>
</dbReference>
<dbReference type="Proteomes" id="UP001597233">
    <property type="component" value="Unassembled WGS sequence"/>
</dbReference>
<organism evidence="1 2">
    <name type="scientific">Paenibacillus wenxiniae</name>
    <dbReference type="NCBI Taxonomy" id="1636843"/>
    <lineage>
        <taxon>Bacteria</taxon>
        <taxon>Bacillati</taxon>
        <taxon>Bacillota</taxon>
        <taxon>Bacilli</taxon>
        <taxon>Bacillales</taxon>
        <taxon>Paenibacillaceae</taxon>
        <taxon>Paenibacillus</taxon>
    </lineage>
</organism>
<dbReference type="RefSeq" id="WP_347323136.1">
    <property type="nucleotide sequence ID" value="NZ_JBCGUH010000001.1"/>
</dbReference>
<gene>
    <name evidence="1" type="ORF">ACFSC9_23285</name>
</gene>
<dbReference type="Pfam" id="PF05402">
    <property type="entry name" value="PqqD"/>
    <property type="match status" value="1"/>
</dbReference>
<comment type="caution">
    <text evidence="1">The sequence shown here is derived from an EMBL/GenBank/DDBJ whole genome shotgun (WGS) entry which is preliminary data.</text>
</comment>
<reference evidence="2" key="1">
    <citation type="journal article" date="2019" name="Int. J. Syst. Evol. Microbiol.">
        <title>The Global Catalogue of Microorganisms (GCM) 10K type strain sequencing project: providing services to taxonomists for standard genome sequencing and annotation.</title>
        <authorList>
            <consortium name="The Broad Institute Genomics Platform"/>
            <consortium name="The Broad Institute Genome Sequencing Center for Infectious Disease"/>
            <person name="Wu L."/>
            <person name="Ma J."/>
        </authorList>
    </citation>
    <scope>NUCLEOTIDE SEQUENCE [LARGE SCALE GENOMIC DNA]</scope>
    <source>
        <strain evidence="2">CCUG 54950</strain>
    </source>
</reference>
<dbReference type="InterPro" id="IPR008792">
    <property type="entry name" value="PQQD"/>
</dbReference>
<dbReference type="Gene3D" id="1.10.10.1150">
    <property type="entry name" value="Coenzyme PQQ synthesis protein D (PqqD)"/>
    <property type="match status" value="1"/>
</dbReference>
<proteinExistence type="predicted"/>
<evidence type="ECO:0000313" key="1">
    <source>
        <dbReference type="EMBL" id="MFD1888417.1"/>
    </source>
</evidence>
<dbReference type="InterPro" id="IPR041881">
    <property type="entry name" value="PqqD_sf"/>
</dbReference>
<sequence length="87" mass="9825">MSLNETTVLEVNPEVSTRKYLKSTIIEPGITLNEVATSLFEKINGEKTLSEICKDMMGEYEVDYDLLLEDCTELVQGLVKQNVIILK</sequence>
<protein>
    <submittedName>
        <fullName evidence="1">PqqD family protein</fullName>
    </submittedName>
</protein>